<dbReference type="PANTHER" id="PTHR33841:SF1">
    <property type="entry name" value="DNA METHYLTRANSFERASE A"/>
    <property type="match status" value="1"/>
</dbReference>
<dbReference type="InterPro" id="IPR029063">
    <property type="entry name" value="SAM-dependent_MTases_sf"/>
</dbReference>
<dbReference type="GO" id="GO:0009007">
    <property type="term" value="F:site-specific DNA-methyltransferase (adenine-specific) activity"/>
    <property type="evidence" value="ECO:0007669"/>
    <property type="project" value="UniProtKB-EC"/>
</dbReference>
<keyword evidence="8" id="KW-1185">Reference proteome</keyword>
<reference evidence="7 8" key="2">
    <citation type="journal article" date="2011" name="Stand. Genomic Sci.">
        <title>Complete genome sequence of Mahella australiensis type strain (50-1 BON).</title>
        <authorList>
            <person name="Sikorski J."/>
            <person name="Teshima H."/>
            <person name="Nolan M."/>
            <person name="Lucas S."/>
            <person name="Hammon N."/>
            <person name="Deshpande S."/>
            <person name="Cheng J.F."/>
            <person name="Pitluck S."/>
            <person name="Liolios K."/>
            <person name="Pagani I."/>
            <person name="Ivanova N."/>
            <person name="Huntemann M."/>
            <person name="Mavromatis K."/>
            <person name="Ovchinikova G."/>
            <person name="Pati A."/>
            <person name="Tapia R."/>
            <person name="Han C."/>
            <person name="Goodwin L."/>
            <person name="Chen A."/>
            <person name="Palaniappan K."/>
            <person name="Land M."/>
            <person name="Hauser L."/>
            <person name="Ngatchou-Djao O.D."/>
            <person name="Rohde M."/>
            <person name="Pukall R."/>
            <person name="Spring S."/>
            <person name="Abt B."/>
            <person name="Goker M."/>
            <person name="Detter J.C."/>
            <person name="Woyke T."/>
            <person name="Bristow J."/>
            <person name="Markowitz V."/>
            <person name="Hugenholtz P."/>
            <person name="Eisen J.A."/>
            <person name="Kyrpides N.C."/>
            <person name="Klenk H.P."/>
            <person name="Lapidus A."/>
        </authorList>
    </citation>
    <scope>NUCLEOTIDE SEQUENCE [LARGE SCALE GENOMIC DNA]</scope>
    <source>
        <strain evidence="8">DSM 15567 / CIP 107919 / 50-1 BON</strain>
    </source>
</reference>
<evidence type="ECO:0000313" key="8">
    <source>
        <dbReference type="Proteomes" id="UP000008457"/>
    </source>
</evidence>
<dbReference type="AlphaFoldDB" id="F4A242"/>
<keyword evidence="4" id="KW-0949">S-adenosyl-L-methionine</keyword>
<dbReference type="PANTHER" id="PTHR33841">
    <property type="entry name" value="DNA METHYLTRANSFERASE YEEA-RELATED"/>
    <property type="match status" value="1"/>
</dbReference>
<dbReference type="PROSITE" id="PS00092">
    <property type="entry name" value="N6_MTASE"/>
    <property type="match status" value="1"/>
</dbReference>
<comment type="catalytic activity">
    <reaction evidence="5">
        <text>a 2'-deoxyadenosine in DNA + S-adenosyl-L-methionine = an N(6)-methyl-2'-deoxyadenosine in DNA + S-adenosyl-L-homocysteine + H(+)</text>
        <dbReference type="Rhea" id="RHEA:15197"/>
        <dbReference type="Rhea" id="RHEA-COMP:12418"/>
        <dbReference type="Rhea" id="RHEA-COMP:12419"/>
        <dbReference type="ChEBI" id="CHEBI:15378"/>
        <dbReference type="ChEBI" id="CHEBI:57856"/>
        <dbReference type="ChEBI" id="CHEBI:59789"/>
        <dbReference type="ChEBI" id="CHEBI:90615"/>
        <dbReference type="ChEBI" id="CHEBI:90616"/>
        <dbReference type="EC" id="2.1.1.72"/>
    </reaction>
</comment>
<dbReference type="GO" id="GO:0006304">
    <property type="term" value="P:DNA modification"/>
    <property type="evidence" value="ECO:0007669"/>
    <property type="project" value="InterPro"/>
</dbReference>
<dbReference type="GO" id="GO:0003676">
    <property type="term" value="F:nucleic acid binding"/>
    <property type="evidence" value="ECO:0007669"/>
    <property type="project" value="InterPro"/>
</dbReference>
<dbReference type="RefSeq" id="WP_013781609.1">
    <property type="nucleotide sequence ID" value="NC_015520.1"/>
</dbReference>
<protein>
    <recommendedName>
        <fullName evidence="1">site-specific DNA-methyltransferase (adenine-specific)</fullName>
        <ecNumber evidence="1">2.1.1.72</ecNumber>
    </recommendedName>
</protein>
<dbReference type="EMBL" id="CP002360">
    <property type="protein sequence ID" value="AEE97181.1"/>
    <property type="molecule type" value="Genomic_DNA"/>
</dbReference>
<keyword evidence="2" id="KW-0489">Methyltransferase</keyword>
<dbReference type="SUPFAM" id="SSF53335">
    <property type="entry name" value="S-adenosyl-L-methionine-dependent methyltransferases"/>
    <property type="match status" value="1"/>
</dbReference>
<dbReference type="Proteomes" id="UP000008457">
    <property type="component" value="Chromosome"/>
</dbReference>
<dbReference type="InterPro" id="IPR050953">
    <property type="entry name" value="N4_N6_ade-DNA_methylase"/>
</dbReference>
<evidence type="ECO:0000256" key="3">
    <source>
        <dbReference type="ARBA" id="ARBA00022679"/>
    </source>
</evidence>
<dbReference type="OrthoDB" id="32195at2"/>
<name>F4A242_MAHA5</name>
<evidence type="ECO:0000256" key="4">
    <source>
        <dbReference type="ARBA" id="ARBA00022691"/>
    </source>
</evidence>
<dbReference type="HOGENOM" id="CLU_333113_0_0_9"/>
<dbReference type="InterPro" id="IPR011639">
    <property type="entry name" value="MethylTrfase_TaqI-like_dom"/>
</dbReference>
<dbReference type="Gene3D" id="3.40.50.150">
    <property type="entry name" value="Vaccinia Virus protein VP39"/>
    <property type="match status" value="1"/>
</dbReference>
<accession>F4A242</accession>
<dbReference type="eggNOG" id="COG0286">
    <property type="taxonomic scope" value="Bacteria"/>
</dbReference>
<sequence>MDGIHSAVKDIRPLLTAGCDIDTVIAVCTAIALERRGLMPPLADGLMAGRMTLRDITDALPNPVKPLFQACDCNAHTACVQKLAHILSHAISEDDWLKDDIIAWIYRHCANSADSKSKTRFYTYDWIVKYIVDNTLTPYWRKIGKSVESIKLLDPSCGGGSFLLYAFDRFYDMYVEEGCVPVGDIPRSILNKNIYGVDIDPRAVRIARLNLYMKAKSMNADVDVPTKNIICSDHDMGSLVRHGIHDKVGGQLYDVVVGNPPYLNNRKMTDNLRGNIAQWYSHSKTDLYAAFIERGLELLVPEGYLGYITPDTYLYIKRFETLRSVLLDKLYIDKIVHLGNDVFANANVSVAVLIARNDAKNRGVSWFYDLRRVKDKKGALYRIDDRYVYIREQCIFKSLDGERFLYNVPVSILEILNNLPALSPSYADVKQGLATGCNNRFVYMRWEVSPDEVGQRWIPYAKGGGYNKYLGRNDFVIDWADDGNEIRKFKGSVIRNREYYFREGITFSLVAYDNFNARYLPPGWIFDVGGSCIFPKDIDLYYLLGFVNSKLACYFMTMLNPTVNFQVGDVCRLPHKKPDREISKKVSGMVKAIVELKKQLYKYDVLSELYQVDGISEQLSLGNTADMYGLCKAFRNKLHDYDLSVGKMVDTIDEAIFDLYGISSADRRYISEQIAGRHRPERKPGDDQLVARYLQTLARHVLSDCSDGVAALYDMAKGVHNAIYANFGAESSAIEAQINDILGKSIEMWLRDDFANDYLNNTGFDNNTGKYKEIKNPWEPLIWKGQSEGRYFTVFVWRYSISTDTEHKVKMLLEKAIAGLEADATPAKTDAEDYYEWLERHGLKLRGAPYCKSYVSRI</sequence>
<dbReference type="KEGG" id="mas:Mahau_2005"/>
<dbReference type="STRING" id="697281.Mahau_2005"/>
<dbReference type="InterPro" id="IPR002052">
    <property type="entry name" value="DNA_methylase_N6_adenine_CS"/>
</dbReference>
<organism evidence="7 8">
    <name type="scientific">Mahella australiensis (strain DSM 15567 / CIP 107919 / 50-1 BON)</name>
    <dbReference type="NCBI Taxonomy" id="697281"/>
    <lineage>
        <taxon>Bacteria</taxon>
        <taxon>Bacillati</taxon>
        <taxon>Bacillota</taxon>
        <taxon>Clostridia</taxon>
        <taxon>Thermoanaerobacterales</taxon>
        <taxon>Thermoanaerobacterales Family IV. Incertae Sedis</taxon>
        <taxon>Mahella</taxon>
    </lineage>
</organism>
<dbReference type="GO" id="GO:0032259">
    <property type="term" value="P:methylation"/>
    <property type="evidence" value="ECO:0007669"/>
    <property type="project" value="UniProtKB-KW"/>
</dbReference>
<evidence type="ECO:0000313" key="7">
    <source>
        <dbReference type="EMBL" id="AEE97181.1"/>
    </source>
</evidence>
<keyword evidence="3" id="KW-0808">Transferase</keyword>
<evidence type="ECO:0000256" key="2">
    <source>
        <dbReference type="ARBA" id="ARBA00022603"/>
    </source>
</evidence>
<dbReference type="CDD" id="cd02440">
    <property type="entry name" value="AdoMet_MTases"/>
    <property type="match status" value="1"/>
</dbReference>
<dbReference type="EC" id="2.1.1.72" evidence="1"/>
<dbReference type="Pfam" id="PF07669">
    <property type="entry name" value="Eco57I"/>
    <property type="match status" value="1"/>
</dbReference>
<evidence type="ECO:0000256" key="1">
    <source>
        <dbReference type="ARBA" id="ARBA00011900"/>
    </source>
</evidence>
<feature type="domain" description="Type II methyltransferase M.TaqI-like" evidence="6">
    <location>
        <begin position="192"/>
        <end position="343"/>
    </location>
</feature>
<evidence type="ECO:0000259" key="6">
    <source>
        <dbReference type="Pfam" id="PF07669"/>
    </source>
</evidence>
<dbReference type="PRINTS" id="PR00507">
    <property type="entry name" value="N12N6MTFRASE"/>
</dbReference>
<reference evidence="8" key="1">
    <citation type="submission" date="2010-11" db="EMBL/GenBank/DDBJ databases">
        <title>The complete genome of Mahella australiensis DSM 15567.</title>
        <authorList>
            <consortium name="US DOE Joint Genome Institute (JGI-PGF)"/>
            <person name="Lucas S."/>
            <person name="Copeland A."/>
            <person name="Lapidus A."/>
            <person name="Bruce D."/>
            <person name="Goodwin L."/>
            <person name="Pitluck S."/>
            <person name="Kyrpides N."/>
            <person name="Mavromatis K."/>
            <person name="Pagani I."/>
            <person name="Ivanova N."/>
            <person name="Teshima H."/>
            <person name="Brettin T."/>
            <person name="Detter J.C."/>
            <person name="Han C."/>
            <person name="Tapia R."/>
            <person name="Land M."/>
            <person name="Hauser L."/>
            <person name="Markowitz V."/>
            <person name="Cheng J.-F."/>
            <person name="Hugenholtz P."/>
            <person name="Woyke T."/>
            <person name="Wu D."/>
            <person name="Spring S."/>
            <person name="Pukall R."/>
            <person name="Steenblock K."/>
            <person name="Schneider S."/>
            <person name="Klenk H.-P."/>
            <person name="Eisen J.A."/>
        </authorList>
    </citation>
    <scope>NUCLEOTIDE SEQUENCE [LARGE SCALE GENOMIC DNA]</scope>
    <source>
        <strain evidence="8">DSM 15567 / CIP 107919 / 50-1 BON</strain>
    </source>
</reference>
<evidence type="ECO:0000256" key="5">
    <source>
        <dbReference type="ARBA" id="ARBA00047942"/>
    </source>
</evidence>
<dbReference type="REBASE" id="35505">
    <property type="entry name" value="MauBONORF2005P"/>
</dbReference>
<gene>
    <name evidence="7" type="ordered locus">Mahau_2005</name>
</gene>
<proteinExistence type="predicted"/>